<dbReference type="GO" id="GO:0004222">
    <property type="term" value="F:metalloendopeptidase activity"/>
    <property type="evidence" value="ECO:0007669"/>
    <property type="project" value="TreeGrafter"/>
</dbReference>
<organism evidence="3 4">
    <name type="scientific">Sphingomonas pokkalii</name>
    <dbReference type="NCBI Taxonomy" id="2175090"/>
    <lineage>
        <taxon>Bacteria</taxon>
        <taxon>Pseudomonadati</taxon>
        <taxon>Pseudomonadota</taxon>
        <taxon>Alphaproteobacteria</taxon>
        <taxon>Sphingomonadales</taxon>
        <taxon>Sphingomonadaceae</taxon>
        <taxon>Sphingomonas</taxon>
    </lineage>
</organism>
<comment type="caution">
    <text evidence="3">The sequence shown here is derived from an EMBL/GenBank/DDBJ whole genome shotgun (WGS) entry which is preliminary data.</text>
</comment>
<dbReference type="Gene3D" id="3.10.450.350">
    <property type="match status" value="1"/>
</dbReference>
<dbReference type="Pfam" id="PF01551">
    <property type="entry name" value="Peptidase_M23"/>
    <property type="match status" value="1"/>
</dbReference>
<gene>
    <name evidence="3" type="ORF">DD559_00220</name>
</gene>
<dbReference type="PANTHER" id="PTHR21666">
    <property type="entry name" value="PEPTIDASE-RELATED"/>
    <property type="match status" value="1"/>
</dbReference>
<name>A0A2U0SIN7_9SPHN</name>
<dbReference type="AlphaFoldDB" id="A0A2U0SIN7"/>
<reference evidence="3 4" key="1">
    <citation type="submission" date="2018-05" db="EMBL/GenBank/DDBJ databases">
        <title>Description of Sphingomonas pokkalii sp nov, isolated from the rhizosphere of saline tolerant pokkali rice and its draft genome analysis.</title>
        <authorList>
            <person name="Menon R."/>
            <person name="Kumari S."/>
            <person name="Rameshkumar N."/>
        </authorList>
    </citation>
    <scope>NUCLEOTIDE SEQUENCE [LARGE SCALE GENOMIC DNA]</scope>
    <source>
        <strain evidence="3 4">L3B27</strain>
    </source>
</reference>
<dbReference type="PANTHER" id="PTHR21666:SF289">
    <property type="entry name" value="L-ALA--D-GLU ENDOPEPTIDASE"/>
    <property type="match status" value="1"/>
</dbReference>
<dbReference type="Gene3D" id="2.70.70.10">
    <property type="entry name" value="Glucose Permease (Domain IIA)"/>
    <property type="match status" value="1"/>
</dbReference>
<evidence type="ECO:0000259" key="2">
    <source>
        <dbReference type="Pfam" id="PF01551"/>
    </source>
</evidence>
<protein>
    <submittedName>
        <fullName evidence="3">M23 family peptidase</fullName>
    </submittedName>
</protein>
<dbReference type="InterPro" id="IPR050570">
    <property type="entry name" value="Cell_wall_metabolism_enzyme"/>
</dbReference>
<feature type="domain" description="M23ase beta-sheet core" evidence="2">
    <location>
        <begin position="356"/>
        <end position="451"/>
    </location>
</feature>
<dbReference type="InterPro" id="IPR011055">
    <property type="entry name" value="Dup_hybrid_motif"/>
</dbReference>
<dbReference type="Proteomes" id="UP000245890">
    <property type="component" value="Unassembled WGS sequence"/>
</dbReference>
<dbReference type="InterPro" id="IPR016047">
    <property type="entry name" value="M23ase_b-sheet_dom"/>
</dbReference>
<accession>A0A2U0SIN7</accession>
<dbReference type="EMBL" id="QENQ01000001">
    <property type="protein sequence ID" value="PVX31221.1"/>
    <property type="molecule type" value="Genomic_DNA"/>
</dbReference>
<sequence length="492" mass="51296">MFFRDDHGSGLAGGGGGLARAIPAVVPTRIGKRLATLDLVPDLGADIGSRTWFRGAATCAALCAATWMLSPGFDRPITGIVPAPLRGEAEQAQQAQAIAPLSKGSRTGVHVAATGLVKPLADTPERPIIEHEARLASGTMLRGVLLRSGVGEADAGIVASLVAGTMPLGQIQRNTVLEMTLGRRADTSQPRPLEKLAFRAAFDRRIEVTRTGAALAITSIPIAIDRTPLRVQGLIGSSLYRSARAAGAPAKAVESFLRTLASRVSVSKLGSACKFDLILGQARAATGEVQYGQLMYAGVTGCANGVQLAPWESDGKTEWFDASGTGNKTGMMTMPVNGRFSSAFGMRMHPILGFTRMHKGIDIAAPYGSPVYAAVDGVVRVASRSAGYGNLIRIDHGGGFGTGYAHLSKIMVRPGQSVRKGQQIGRSGNSGLSTGPHLHFETTRNGQAVNPRAVSFVSVRRLTGGALGAFRAKLHSLLAVPVGHGAQQADAE</sequence>
<evidence type="ECO:0000313" key="3">
    <source>
        <dbReference type="EMBL" id="PVX31221.1"/>
    </source>
</evidence>
<proteinExistence type="predicted"/>
<evidence type="ECO:0000256" key="1">
    <source>
        <dbReference type="ARBA" id="ARBA00022729"/>
    </source>
</evidence>
<keyword evidence="1" id="KW-0732">Signal</keyword>
<dbReference type="SUPFAM" id="SSF51261">
    <property type="entry name" value="Duplicated hybrid motif"/>
    <property type="match status" value="1"/>
</dbReference>
<dbReference type="CDD" id="cd12797">
    <property type="entry name" value="M23_peptidase"/>
    <property type="match status" value="1"/>
</dbReference>
<keyword evidence="4" id="KW-1185">Reference proteome</keyword>
<dbReference type="OrthoDB" id="9815245at2"/>
<evidence type="ECO:0000313" key="4">
    <source>
        <dbReference type="Proteomes" id="UP000245890"/>
    </source>
</evidence>
<dbReference type="FunFam" id="2.70.70.10:FF:000006">
    <property type="entry name" value="M23 family peptidase"/>
    <property type="match status" value="1"/>
</dbReference>